<name>A0ABV1T202_9ACTN</name>
<keyword evidence="2" id="KW-1185">Reference proteome</keyword>
<evidence type="ECO:0000313" key="2">
    <source>
        <dbReference type="Proteomes" id="UP001496720"/>
    </source>
</evidence>
<organism evidence="1 2">
    <name type="scientific">Streptomyces violaceorubidus</name>
    <dbReference type="NCBI Taxonomy" id="284042"/>
    <lineage>
        <taxon>Bacteria</taxon>
        <taxon>Bacillati</taxon>
        <taxon>Actinomycetota</taxon>
        <taxon>Actinomycetes</taxon>
        <taxon>Kitasatosporales</taxon>
        <taxon>Streptomycetaceae</taxon>
        <taxon>Streptomyces</taxon>
    </lineage>
</organism>
<dbReference type="EMBL" id="JBEOZY010000028">
    <property type="protein sequence ID" value="MER6167592.1"/>
    <property type="molecule type" value="Genomic_DNA"/>
</dbReference>
<protein>
    <submittedName>
        <fullName evidence="1">DUF2255 family protein</fullName>
    </submittedName>
</protein>
<sequence>MNATHAWTPEDLTAFAETYSLVLIAGDGEGGGVEIGMVPVDGDLYVRAYRGTRSRWYQAAREHGHGRIRVGGTTREVVLTTGDLALPAGLDDAFRAKYGPVSDALIAVPQARAATIRIDPAPVPA</sequence>
<dbReference type="Pfam" id="PF10012">
    <property type="entry name" value="DUF2255"/>
    <property type="match status" value="1"/>
</dbReference>
<dbReference type="InterPro" id="IPR016888">
    <property type="entry name" value="UCP028498"/>
</dbReference>
<proteinExistence type="predicted"/>
<comment type="caution">
    <text evidence="1">The sequence shown here is derived from an EMBL/GenBank/DDBJ whole genome shotgun (WGS) entry which is preliminary data.</text>
</comment>
<evidence type="ECO:0000313" key="1">
    <source>
        <dbReference type="EMBL" id="MER6167592.1"/>
    </source>
</evidence>
<dbReference type="Proteomes" id="UP001496720">
    <property type="component" value="Unassembled WGS sequence"/>
</dbReference>
<accession>A0ABV1T202</accession>
<dbReference type="RefSeq" id="WP_352149041.1">
    <property type="nucleotide sequence ID" value="NZ_JBEOZY010000028.1"/>
</dbReference>
<gene>
    <name evidence="1" type="ORF">ABT188_24105</name>
</gene>
<reference evidence="1 2" key="1">
    <citation type="submission" date="2024-06" db="EMBL/GenBank/DDBJ databases">
        <title>The Natural Products Discovery Center: Release of the First 8490 Sequenced Strains for Exploring Actinobacteria Biosynthetic Diversity.</title>
        <authorList>
            <person name="Kalkreuter E."/>
            <person name="Kautsar S.A."/>
            <person name="Yang D."/>
            <person name="Bader C.D."/>
            <person name="Teijaro C.N."/>
            <person name="Fluegel L."/>
            <person name="Davis C.M."/>
            <person name="Simpson J.R."/>
            <person name="Lauterbach L."/>
            <person name="Steele A.D."/>
            <person name="Gui C."/>
            <person name="Meng S."/>
            <person name="Li G."/>
            <person name="Viehrig K."/>
            <person name="Ye F."/>
            <person name="Su P."/>
            <person name="Kiefer A.F."/>
            <person name="Nichols A."/>
            <person name="Cepeda A.J."/>
            <person name="Yan W."/>
            <person name="Fan B."/>
            <person name="Jiang Y."/>
            <person name="Adhikari A."/>
            <person name="Zheng C.-J."/>
            <person name="Schuster L."/>
            <person name="Cowan T.M."/>
            <person name="Smanski M.J."/>
            <person name="Chevrette M.G."/>
            <person name="De Carvalho L.P.S."/>
            <person name="Shen B."/>
        </authorList>
    </citation>
    <scope>NUCLEOTIDE SEQUENCE [LARGE SCALE GENOMIC DNA]</scope>
    <source>
        <strain evidence="1 2">NPDC001615</strain>
    </source>
</reference>